<protein>
    <submittedName>
        <fullName evidence="1">Uncharacterized protein</fullName>
    </submittedName>
</protein>
<accession>A0AB38PB66</accession>
<evidence type="ECO:0000313" key="1">
    <source>
        <dbReference type="EMBL" id="TKK23715.1"/>
    </source>
</evidence>
<proteinExistence type="predicted"/>
<evidence type="ECO:0000313" key="2">
    <source>
        <dbReference type="Proteomes" id="UP000306327"/>
    </source>
</evidence>
<dbReference type="AlphaFoldDB" id="A0AB38PB66"/>
<comment type="caution">
    <text evidence="1">The sequence shown here is derived from an EMBL/GenBank/DDBJ whole genome shotgun (WGS) entry which is preliminary data.</text>
</comment>
<sequence>MNYHLISDDSFLILGLCEEINISDNHFLIHNVNQERRIFYPHPGDVVIIAVNDIKLRSNLLRNPRLKRCRLLVMMDIPVISARFTHFPWLLPKNVSMEALNATISRAVRSMIYHEKIDQKTVTLFDELCTGKSTSSLATSSEDNLKSIYKIKRGIFREYGLLKCNSAGLLLCRDILGMKRIQ</sequence>
<name>A0AB38PB66_9ENTR</name>
<dbReference type="RefSeq" id="WP_137272115.1">
    <property type="nucleotide sequence ID" value="NZ_JAJAPN010000016.1"/>
</dbReference>
<gene>
    <name evidence="1" type="ORF">EcCFBP13530_06130</name>
</gene>
<reference evidence="1 2" key="1">
    <citation type="journal article" date="2019" name="Sci. Rep.">
        <title>Differences in resource use lead to coexistence of seed-transmitted microbial populations.</title>
        <authorList>
            <person name="Torres-Cortes G."/>
            <person name="Garcia B.J."/>
            <person name="Compant S."/>
            <person name="Rezki S."/>
            <person name="Jones P."/>
            <person name="Preveaux A."/>
            <person name="Briand M."/>
            <person name="Roulet A."/>
            <person name="Bouchez O."/>
            <person name="Jacobson D."/>
            <person name="Barret M."/>
        </authorList>
    </citation>
    <scope>NUCLEOTIDE SEQUENCE [LARGE SCALE GENOMIC DNA]</scope>
    <source>
        <strain evidence="1 2">CFBP13530</strain>
    </source>
</reference>
<organism evidence="1 2">
    <name type="scientific">Enterobacter cancerogenus</name>
    <dbReference type="NCBI Taxonomy" id="69218"/>
    <lineage>
        <taxon>Bacteria</taxon>
        <taxon>Pseudomonadati</taxon>
        <taxon>Pseudomonadota</taxon>
        <taxon>Gammaproteobacteria</taxon>
        <taxon>Enterobacterales</taxon>
        <taxon>Enterobacteriaceae</taxon>
        <taxon>Enterobacter</taxon>
        <taxon>Enterobacter cloacae complex</taxon>
    </lineage>
</organism>
<dbReference type="EMBL" id="QGAL01000001">
    <property type="protein sequence ID" value="TKK23715.1"/>
    <property type="molecule type" value="Genomic_DNA"/>
</dbReference>
<dbReference type="Proteomes" id="UP000306327">
    <property type="component" value="Unassembled WGS sequence"/>
</dbReference>